<dbReference type="InterPro" id="IPR025427">
    <property type="entry name" value="DUF4160"/>
</dbReference>
<accession>A0A5A5RYL4</accession>
<evidence type="ECO:0008006" key="3">
    <source>
        <dbReference type="Google" id="ProtNLM"/>
    </source>
</evidence>
<organism evidence="1 2">
    <name type="scientific">Microcystis aeruginosa NIES-2520</name>
    <dbReference type="NCBI Taxonomy" id="2303982"/>
    <lineage>
        <taxon>Bacteria</taxon>
        <taxon>Bacillati</taxon>
        <taxon>Cyanobacteriota</taxon>
        <taxon>Cyanophyceae</taxon>
        <taxon>Oscillatoriophycideae</taxon>
        <taxon>Chroococcales</taxon>
        <taxon>Microcystaceae</taxon>
        <taxon>Microcystis</taxon>
    </lineage>
</organism>
<evidence type="ECO:0000313" key="2">
    <source>
        <dbReference type="Proteomes" id="UP000324917"/>
    </source>
</evidence>
<dbReference type="RefSeq" id="WP_149988329.1">
    <property type="nucleotide sequence ID" value="NZ_BHVP01000147.1"/>
</dbReference>
<dbReference type="EMBL" id="BHVP01000147">
    <property type="protein sequence ID" value="GCA77506.1"/>
    <property type="molecule type" value="Genomic_DNA"/>
</dbReference>
<protein>
    <recommendedName>
        <fullName evidence="3">DUF4160 domain-containing protein</fullName>
    </recommendedName>
</protein>
<reference evidence="1 2" key="1">
    <citation type="submission" date="2018-09" db="EMBL/GenBank/DDBJ databases">
        <title>Evolutionary history of phycoerythrin pigmentation in the water bloom-forming cyanobacterium Microcystis aeruginosa.</title>
        <authorList>
            <person name="Tanabe Y."/>
            <person name="Tanabe Y."/>
            <person name="Yamaguchi H."/>
        </authorList>
    </citation>
    <scope>NUCLEOTIDE SEQUENCE [LARGE SCALE GENOMIC DNA]</scope>
    <source>
        <strain evidence="1 2">NIES-2520</strain>
    </source>
</reference>
<evidence type="ECO:0000313" key="1">
    <source>
        <dbReference type="EMBL" id="GCA77506.1"/>
    </source>
</evidence>
<comment type="caution">
    <text evidence="1">The sequence shown here is derived from an EMBL/GenBank/DDBJ whole genome shotgun (WGS) entry which is preliminary data.</text>
</comment>
<dbReference type="Proteomes" id="UP000324917">
    <property type="component" value="Unassembled WGS sequence"/>
</dbReference>
<proteinExistence type="predicted"/>
<dbReference type="Pfam" id="PF13711">
    <property type="entry name" value="DUF4160"/>
    <property type="match status" value="1"/>
</dbReference>
<sequence>MSTVIRIGHFRFHFYSDEGSEPLHIHVRSPDGECKFWLEPIIILASNRGIPSHELREVERLVYKNGSTESVMQNY</sequence>
<name>A0A5A5RYL4_MICAE</name>
<gene>
    <name evidence="1" type="ORF">MiTe_04361</name>
</gene>
<dbReference type="AlphaFoldDB" id="A0A5A5RYL4"/>